<comment type="caution">
    <text evidence="1">The sequence shown here is derived from an EMBL/GenBank/DDBJ whole genome shotgun (WGS) entry which is preliminary data.</text>
</comment>
<reference evidence="1 2" key="1">
    <citation type="submission" date="2018-07" db="EMBL/GenBank/DDBJ databases">
        <title>Oceanihabitans testaceum sp. nov., isolated from marine sediment.</title>
        <authorList>
            <person name="Li C.-M."/>
        </authorList>
    </citation>
    <scope>NUCLEOTIDE SEQUENCE [LARGE SCALE GENOMIC DNA]</scope>
    <source>
        <strain evidence="1 2">S9-10</strain>
    </source>
</reference>
<dbReference type="Proteomes" id="UP000252249">
    <property type="component" value="Unassembled WGS sequence"/>
</dbReference>
<protein>
    <submittedName>
        <fullName evidence="1">G-D-S-L family lipolytic protein</fullName>
    </submittedName>
</protein>
<dbReference type="Gene3D" id="3.40.50.1110">
    <property type="entry name" value="SGNH hydrolase"/>
    <property type="match status" value="2"/>
</dbReference>
<dbReference type="EMBL" id="QPIG01000001">
    <property type="protein sequence ID" value="RCU58474.1"/>
    <property type="molecule type" value="Genomic_DNA"/>
</dbReference>
<evidence type="ECO:0000313" key="2">
    <source>
        <dbReference type="Proteomes" id="UP000252249"/>
    </source>
</evidence>
<dbReference type="AlphaFoldDB" id="A0A368P8P9"/>
<keyword evidence="2" id="KW-1185">Reference proteome</keyword>
<gene>
    <name evidence="1" type="ORF">DU428_03615</name>
</gene>
<name>A0A368P8P9_9FLAO</name>
<dbReference type="OrthoDB" id="9764164at2"/>
<dbReference type="GO" id="GO:0016788">
    <property type="term" value="F:hydrolase activity, acting on ester bonds"/>
    <property type="evidence" value="ECO:0007669"/>
    <property type="project" value="UniProtKB-ARBA"/>
</dbReference>
<sequence length="495" mass="51630">MRTNYIWLLAFSVISFTACESDDTRLADPIFEETTAVEYTSGNADFSSFVAVGNSLTAGYSDGALFAKGQNVSFPNILANQFAVVGGGNFTQPLMNDDIGGFVLGGNPILHPITGANLFPPRLIFDTAAQVPVTYPAPSTTELMTTIPGPYNNMGVPGAKVGHLLAPGFGNMTNFPNANPYFIRMASQPNATVLEDALAMNPTFFSLWIGNNDVLGYAASGGDGSNPITDTATFTGAYNMVVSALVSASPNGIVANIPNVTDTPHFTVVPHNPIPLDAPTAGAVNAAYAAYNAGVQSLVGVPPVNLTQEEADSRMINFAEGSNNAVVIMDEDLSDLTIYNPALIGMRQATSEDLIVLTASSFIGTLADPGNPMSVNGVAIPLGDKWVLTPSEQEEIATATQAFNQVIADAAAANNLPLFDANAFLSQAATTGITSGSVTVTSDFVTGGAFSLDGVHLSPRGYAIVANKMIELINTTYNANVPKVNPANYTGVYIN</sequence>
<proteinExistence type="predicted"/>
<organism evidence="1 2">
    <name type="scientific">Oceanihabitans sediminis</name>
    <dbReference type="NCBI Taxonomy" id="1812012"/>
    <lineage>
        <taxon>Bacteria</taxon>
        <taxon>Pseudomonadati</taxon>
        <taxon>Bacteroidota</taxon>
        <taxon>Flavobacteriia</taxon>
        <taxon>Flavobacteriales</taxon>
        <taxon>Flavobacteriaceae</taxon>
        <taxon>Oceanihabitans</taxon>
    </lineage>
</organism>
<dbReference type="SUPFAM" id="SSF52266">
    <property type="entry name" value="SGNH hydrolase"/>
    <property type="match status" value="2"/>
</dbReference>
<accession>A0A368P8P9</accession>
<dbReference type="InterPro" id="IPR036514">
    <property type="entry name" value="SGNH_hydro_sf"/>
</dbReference>
<dbReference type="RefSeq" id="WP_113965816.1">
    <property type="nucleotide sequence ID" value="NZ_JAWVXR010000001.1"/>
</dbReference>
<evidence type="ECO:0000313" key="1">
    <source>
        <dbReference type="EMBL" id="RCU58474.1"/>
    </source>
</evidence>
<dbReference type="PROSITE" id="PS51257">
    <property type="entry name" value="PROKAR_LIPOPROTEIN"/>
    <property type="match status" value="1"/>
</dbReference>